<feature type="compositionally biased region" description="Polar residues" evidence="1">
    <location>
        <begin position="88"/>
        <end position="99"/>
    </location>
</feature>
<evidence type="ECO:0000313" key="2">
    <source>
        <dbReference type="EMBL" id="KAE8423657.1"/>
    </source>
</evidence>
<feature type="region of interest" description="Disordered" evidence="1">
    <location>
        <begin position="83"/>
        <end position="106"/>
    </location>
</feature>
<accession>A0ABQ6X2V3</accession>
<dbReference type="Proteomes" id="UP000325395">
    <property type="component" value="Unassembled WGS sequence"/>
</dbReference>
<protein>
    <recommendedName>
        <fullName evidence="4">MADS-box domain-containing protein</fullName>
    </recommendedName>
</protein>
<gene>
    <name evidence="2" type="ORF">BDV36DRAFT_290328</name>
</gene>
<evidence type="ECO:0000256" key="1">
    <source>
        <dbReference type="SAM" id="MobiDB-lite"/>
    </source>
</evidence>
<keyword evidence="3" id="KW-1185">Reference proteome</keyword>
<evidence type="ECO:0008006" key="4">
    <source>
        <dbReference type="Google" id="ProtNLM"/>
    </source>
</evidence>
<dbReference type="EMBL" id="ML735688">
    <property type="protein sequence ID" value="KAE8423657.1"/>
    <property type="molecule type" value="Genomic_DNA"/>
</dbReference>
<proteinExistence type="predicted"/>
<evidence type="ECO:0000313" key="3">
    <source>
        <dbReference type="Proteomes" id="UP000325395"/>
    </source>
</evidence>
<sequence>MNTSQVPKFGEGRRRKTVFRKFRQLCDLFNMRAMVVLTDSENRHWIFKTHEDVPGVQQAMEHPRTQTYDDFHLMNYSNGARIRRDSRPQQQESQVTLQPPTFRRGR</sequence>
<reference evidence="2 3" key="1">
    <citation type="submission" date="2019-04" db="EMBL/GenBank/DDBJ databases">
        <authorList>
            <consortium name="DOE Joint Genome Institute"/>
            <person name="Mondo S."/>
            <person name="Kjaerbolling I."/>
            <person name="Vesth T."/>
            <person name="Frisvad J.C."/>
            <person name="Nybo J.L."/>
            <person name="Theobald S."/>
            <person name="Kildgaard S."/>
            <person name="Isbrandt T."/>
            <person name="Kuo A."/>
            <person name="Sato A."/>
            <person name="Lyhne E.K."/>
            <person name="Kogle M.E."/>
            <person name="Wiebenga A."/>
            <person name="Kun R.S."/>
            <person name="Lubbers R.J."/>
            <person name="Makela M.R."/>
            <person name="Barry K."/>
            <person name="Chovatia M."/>
            <person name="Clum A."/>
            <person name="Daum C."/>
            <person name="Haridas S."/>
            <person name="He G."/>
            <person name="LaButti K."/>
            <person name="Lipzen A."/>
            <person name="Riley R."/>
            <person name="Salamov A."/>
            <person name="Simmons B.A."/>
            <person name="Magnuson J.K."/>
            <person name="Henrissat B."/>
            <person name="Mortensen U.H."/>
            <person name="Larsen T.O."/>
            <person name="Devries R.P."/>
            <person name="Grigoriev I.V."/>
            <person name="Machida M."/>
            <person name="Baker S.E."/>
            <person name="Andersen M.R."/>
            <person name="Cantor M.N."/>
            <person name="Hua S.X."/>
        </authorList>
    </citation>
    <scope>NUCLEOTIDE SEQUENCE [LARGE SCALE GENOMIC DNA]</scope>
    <source>
        <strain evidence="2 3">CBS 117616</strain>
    </source>
</reference>
<name>A0ABQ6X2V3_9EURO</name>
<organism evidence="2 3">
    <name type="scientific">Aspergillus pseudocaelatus</name>
    <dbReference type="NCBI Taxonomy" id="1825620"/>
    <lineage>
        <taxon>Eukaryota</taxon>
        <taxon>Fungi</taxon>
        <taxon>Dikarya</taxon>
        <taxon>Ascomycota</taxon>
        <taxon>Pezizomycotina</taxon>
        <taxon>Eurotiomycetes</taxon>
        <taxon>Eurotiomycetidae</taxon>
        <taxon>Eurotiales</taxon>
        <taxon>Aspergillaceae</taxon>
        <taxon>Aspergillus</taxon>
        <taxon>Aspergillus subgen. Circumdati</taxon>
    </lineage>
</organism>